<reference evidence="2 3" key="1">
    <citation type="submission" date="2020-08" db="EMBL/GenBank/DDBJ databases">
        <authorList>
            <person name="Koutsovoulos G."/>
            <person name="Danchin GJ E."/>
        </authorList>
    </citation>
    <scope>NUCLEOTIDE SEQUENCE [LARGE SCALE GENOMIC DNA]</scope>
</reference>
<feature type="domain" description="C2H2-type" evidence="1">
    <location>
        <begin position="325"/>
        <end position="346"/>
    </location>
</feature>
<sequence>MEQDARHVYESIRICLDHLKTLKNIVLTSHNLLVGRLATQQNSEEIPNLESVLQECEKLGGLMAVEYERLENEAKKLPQQTPSSLTVNRLNTFLLDCAINPQMKSDYDNTMSVFEWTDSTATYINFAYDLFKISNMSTLTQQRSRKLTLAYQIANGVENIRTEPSSSPHFAFVDGLEKYFRSNAKPIKQGDIPFEFKLYHNFIERSVLSCIIEIKYFVVPKSRTSDGQMVCMQKMLWLINNGVIEYLHVVAPHEDWHYEDCSGIIGKKQVDLSKQSRFEVYQKITSSANMMVSTATNSLPIPLSNKMYSILFGQLSRLVIIDQKCMRCGKRLRDFTPVVLHRNPSHNSCK</sequence>
<accession>A0A6V7TXG6</accession>
<evidence type="ECO:0000313" key="2">
    <source>
        <dbReference type="EMBL" id="CAD2138332.1"/>
    </source>
</evidence>
<dbReference type="AlphaFoldDB" id="A0A6V7TXG6"/>
<evidence type="ECO:0000259" key="1">
    <source>
        <dbReference type="PROSITE" id="PS00028"/>
    </source>
</evidence>
<comment type="caution">
    <text evidence="2">The sequence shown here is derived from an EMBL/GenBank/DDBJ whole genome shotgun (WGS) entry which is preliminary data.</text>
</comment>
<dbReference type="OrthoDB" id="5864140at2759"/>
<organism evidence="2 3">
    <name type="scientific">Meloidogyne enterolobii</name>
    <name type="common">Root-knot nematode worm</name>
    <name type="synonym">Meloidogyne mayaguensis</name>
    <dbReference type="NCBI Taxonomy" id="390850"/>
    <lineage>
        <taxon>Eukaryota</taxon>
        <taxon>Metazoa</taxon>
        <taxon>Ecdysozoa</taxon>
        <taxon>Nematoda</taxon>
        <taxon>Chromadorea</taxon>
        <taxon>Rhabditida</taxon>
        <taxon>Tylenchina</taxon>
        <taxon>Tylenchomorpha</taxon>
        <taxon>Tylenchoidea</taxon>
        <taxon>Meloidogynidae</taxon>
        <taxon>Meloidogyninae</taxon>
        <taxon>Meloidogyne</taxon>
    </lineage>
</organism>
<name>A0A6V7TXG6_MELEN</name>
<evidence type="ECO:0000313" key="3">
    <source>
        <dbReference type="Proteomes" id="UP000580250"/>
    </source>
</evidence>
<proteinExistence type="predicted"/>
<protein>
    <recommendedName>
        <fullName evidence="1">C2H2-type domain-containing protein</fullName>
    </recommendedName>
</protein>
<gene>
    <name evidence="2" type="ORF">MENT_LOCUS5761</name>
</gene>
<dbReference type="PROSITE" id="PS00028">
    <property type="entry name" value="ZINC_FINGER_C2H2_1"/>
    <property type="match status" value="1"/>
</dbReference>
<dbReference type="Proteomes" id="UP000580250">
    <property type="component" value="Unassembled WGS sequence"/>
</dbReference>
<dbReference type="InterPro" id="IPR013087">
    <property type="entry name" value="Znf_C2H2_type"/>
</dbReference>
<dbReference type="EMBL" id="CAJEWN010000021">
    <property type="protein sequence ID" value="CAD2138332.1"/>
    <property type="molecule type" value="Genomic_DNA"/>
</dbReference>